<dbReference type="GO" id="GO:0003700">
    <property type="term" value="F:DNA-binding transcription factor activity"/>
    <property type="evidence" value="ECO:0007669"/>
    <property type="project" value="InterPro"/>
</dbReference>
<keyword evidence="1" id="KW-0805">Transcription regulation</keyword>
<sequence length="340" mass="38915">MQHHWDFPRHINAVRVLLAVGQSHGLTVTQCLKNSDITLEDLSKIHHEINVQQEFQVLRNLIDLLGSEIPIGVEAGLRHHTTTFGAWGFAILSSPTIEAALHLALRYLQLSSFFCKLETSKVGEHTVITFNHDSLPQDLVYFLAERDYTTIMSLQKDILPLSLPVMEINVALPTPVYADRFVELTGYAINFDQPRSCIIIETRLLNLPLPQADHFTRTYYEKECQNLWIRRSTIGKFSQKIRNILLLKPSQMPNIEEIATQLEITVRMLQRHLASEGITYERLVSNIREDLAEDLLTTTELTIEEIAAQLGYSEASAFSRAFKRWKNVSPKYFRANSSQL</sequence>
<evidence type="ECO:0000313" key="6">
    <source>
        <dbReference type="Proteomes" id="UP000316981"/>
    </source>
</evidence>
<comment type="caution">
    <text evidence="5">The sequence shown here is derived from an EMBL/GenBank/DDBJ whole genome shotgun (WGS) entry which is preliminary data.</text>
</comment>
<dbReference type="SUPFAM" id="SSF46689">
    <property type="entry name" value="Homeodomain-like"/>
    <property type="match status" value="1"/>
</dbReference>
<evidence type="ECO:0000256" key="3">
    <source>
        <dbReference type="ARBA" id="ARBA00023163"/>
    </source>
</evidence>
<dbReference type="Proteomes" id="UP000316981">
    <property type="component" value="Unassembled WGS sequence"/>
</dbReference>
<dbReference type="PANTHER" id="PTHR47894:SF1">
    <property type="entry name" value="HTH-TYPE TRANSCRIPTIONAL REGULATOR VQSM"/>
    <property type="match status" value="1"/>
</dbReference>
<dbReference type="RefSeq" id="WP_005243355.1">
    <property type="nucleotide sequence ID" value="NZ_BGNT01000101.1"/>
</dbReference>
<dbReference type="InterPro" id="IPR009057">
    <property type="entry name" value="Homeodomain-like_sf"/>
</dbReference>
<evidence type="ECO:0000256" key="2">
    <source>
        <dbReference type="ARBA" id="ARBA00023125"/>
    </source>
</evidence>
<evidence type="ECO:0000313" key="5">
    <source>
        <dbReference type="EMBL" id="TVT77335.1"/>
    </source>
</evidence>
<proteinExistence type="predicted"/>
<name>A0A558EVA1_9GAMM</name>
<dbReference type="InterPro" id="IPR032687">
    <property type="entry name" value="AraC-type_N"/>
</dbReference>
<dbReference type="SMART" id="SM00342">
    <property type="entry name" value="HTH_ARAC"/>
    <property type="match status" value="1"/>
</dbReference>
<dbReference type="InterPro" id="IPR020449">
    <property type="entry name" value="Tscrpt_reg_AraC-type_HTH"/>
</dbReference>
<dbReference type="GO" id="GO:0000976">
    <property type="term" value="F:transcription cis-regulatory region binding"/>
    <property type="evidence" value="ECO:0007669"/>
    <property type="project" value="TreeGrafter"/>
</dbReference>
<dbReference type="Gene3D" id="1.10.10.60">
    <property type="entry name" value="Homeodomain-like"/>
    <property type="match status" value="1"/>
</dbReference>
<dbReference type="InterPro" id="IPR018060">
    <property type="entry name" value="HTH_AraC"/>
</dbReference>
<dbReference type="PANTHER" id="PTHR47894">
    <property type="entry name" value="HTH-TYPE TRANSCRIPTIONAL REGULATOR GADX"/>
    <property type="match status" value="1"/>
</dbReference>
<keyword evidence="3" id="KW-0804">Transcription</keyword>
<evidence type="ECO:0000259" key="4">
    <source>
        <dbReference type="PROSITE" id="PS01124"/>
    </source>
</evidence>
<dbReference type="PROSITE" id="PS01124">
    <property type="entry name" value="HTH_ARAC_FAMILY_2"/>
    <property type="match status" value="1"/>
</dbReference>
<keyword evidence="2" id="KW-0238">DNA-binding</keyword>
<feature type="domain" description="HTH araC/xylS-type" evidence="4">
    <location>
        <begin position="239"/>
        <end position="336"/>
    </location>
</feature>
<dbReference type="EMBL" id="VMTP01000100">
    <property type="protein sequence ID" value="TVT77335.1"/>
    <property type="molecule type" value="Genomic_DNA"/>
</dbReference>
<organism evidence="5 6">
    <name type="scientific">Acinetobacter colistiniresistens</name>
    <dbReference type="NCBI Taxonomy" id="280145"/>
    <lineage>
        <taxon>Bacteria</taxon>
        <taxon>Pseudomonadati</taxon>
        <taxon>Pseudomonadota</taxon>
        <taxon>Gammaproteobacteria</taxon>
        <taxon>Moraxellales</taxon>
        <taxon>Moraxellaceae</taxon>
        <taxon>Acinetobacter</taxon>
    </lineage>
</organism>
<dbReference type="Pfam" id="PF12625">
    <property type="entry name" value="Arabinose_bd"/>
    <property type="match status" value="1"/>
</dbReference>
<evidence type="ECO:0000256" key="1">
    <source>
        <dbReference type="ARBA" id="ARBA00023015"/>
    </source>
</evidence>
<dbReference type="Pfam" id="PF12833">
    <property type="entry name" value="HTH_18"/>
    <property type="match status" value="1"/>
</dbReference>
<dbReference type="GO" id="GO:0005829">
    <property type="term" value="C:cytosol"/>
    <property type="evidence" value="ECO:0007669"/>
    <property type="project" value="TreeGrafter"/>
</dbReference>
<dbReference type="PRINTS" id="PR00032">
    <property type="entry name" value="HTHARAC"/>
</dbReference>
<reference evidence="5 6" key="1">
    <citation type="submission" date="2019-07" db="EMBL/GenBank/DDBJ databases">
        <title>Draft Genome Sequence of the first blaOXA-58-Harboring Acinetobacter colistiniresistens clinical isolate from Brazil.</title>
        <authorList>
            <person name="Favaro L.S."/>
            <person name="Paula-Petroli S.B."/>
            <person name="Moura C.F."/>
            <person name="Tognim M.C.B."/>
            <person name="Venancio E.J."/>
            <person name="Yamada-Ogatta S.F."/>
            <person name="Carrara-Marroni F.E."/>
        </authorList>
    </citation>
    <scope>NUCLEOTIDE SEQUENCE [LARGE SCALE GENOMIC DNA]</scope>
    <source>
        <strain evidence="5 6">DL</strain>
    </source>
</reference>
<accession>A0A558EVA1</accession>
<dbReference type="AlphaFoldDB" id="A0A558EVA1"/>
<gene>
    <name evidence="5" type="ORF">FPV60_19045</name>
</gene>
<protein>
    <submittedName>
        <fullName evidence="5">AraC family transcriptional regulator</fullName>
    </submittedName>
</protein>